<dbReference type="PATRIC" id="fig|66876.3.peg.5771"/>
<dbReference type="AlphaFoldDB" id="A0A0N0XSQ8"/>
<name>A0A0N0XSQ8_9ACTN</name>
<sequence length="103" mass="9681">MRKLRTAAVVVATLGSVALLGAGTANAAGGYGGGKGGGDAWNVKSGSSCRSHDLNVDVLGEVGIANGILGNALNGEGPAGAQSTPIGSSMGCNNIVGGGGGEK</sequence>
<accession>A0A0N0XSQ8</accession>
<evidence type="ECO:0000256" key="1">
    <source>
        <dbReference type="SAM" id="SignalP"/>
    </source>
</evidence>
<keyword evidence="3" id="KW-1185">Reference proteome</keyword>
<feature type="chain" id="PRO_5005863540" description="Chaplin domain-containing protein" evidence="1">
    <location>
        <begin position="28"/>
        <end position="103"/>
    </location>
</feature>
<feature type="signal peptide" evidence="1">
    <location>
        <begin position="1"/>
        <end position="27"/>
    </location>
</feature>
<protein>
    <recommendedName>
        <fullName evidence="4">Chaplin domain-containing protein</fullName>
    </recommendedName>
</protein>
<comment type="caution">
    <text evidence="2">The sequence shown here is derived from an EMBL/GenBank/DDBJ whole genome shotgun (WGS) entry which is preliminary data.</text>
</comment>
<dbReference type="RefSeq" id="WP_053926066.1">
    <property type="nucleotide sequence ID" value="NZ_JBIAYA010000015.1"/>
</dbReference>
<reference evidence="3" key="1">
    <citation type="submission" date="2015-07" db="EMBL/GenBank/DDBJ databases">
        <authorList>
            <person name="Ju K.-S."/>
            <person name="Doroghazi J.R."/>
            <person name="Metcalf W.W."/>
        </authorList>
    </citation>
    <scope>NUCLEOTIDE SEQUENCE [LARGE SCALE GENOMIC DNA]</scope>
    <source>
        <strain evidence="3">NRRL ISP-5002</strain>
    </source>
</reference>
<dbReference type="EMBL" id="LGKG01000152">
    <property type="protein sequence ID" value="KPC61036.1"/>
    <property type="molecule type" value="Genomic_DNA"/>
</dbReference>
<evidence type="ECO:0000313" key="3">
    <source>
        <dbReference type="Proteomes" id="UP000037982"/>
    </source>
</evidence>
<proteinExistence type="predicted"/>
<keyword evidence="1" id="KW-0732">Signal</keyword>
<dbReference type="Proteomes" id="UP000037982">
    <property type="component" value="Unassembled WGS sequence"/>
</dbReference>
<gene>
    <name evidence="2" type="ORF">ADL29_26325</name>
</gene>
<organism evidence="2 3">
    <name type="scientific">Streptomyces chattanoogensis</name>
    <dbReference type="NCBI Taxonomy" id="66876"/>
    <lineage>
        <taxon>Bacteria</taxon>
        <taxon>Bacillati</taxon>
        <taxon>Actinomycetota</taxon>
        <taxon>Actinomycetes</taxon>
        <taxon>Kitasatosporales</taxon>
        <taxon>Streptomycetaceae</taxon>
        <taxon>Streptomyces</taxon>
    </lineage>
</organism>
<evidence type="ECO:0008006" key="4">
    <source>
        <dbReference type="Google" id="ProtNLM"/>
    </source>
</evidence>
<evidence type="ECO:0000313" key="2">
    <source>
        <dbReference type="EMBL" id="KPC61036.1"/>
    </source>
</evidence>